<evidence type="ECO:0000256" key="1">
    <source>
        <dbReference type="ARBA" id="ARBA00006360"/>
    </source>
</evidence>
<dbReference type="EC" id="2.7.7.7" evidence="11"/>
<dbReference type="Gene3D" id="1.20.272.10">
    <property type="match status" value="1"/>
</dbReference>
<dbReference type="GO" id="GO:0003887">
    <property type="term" value="F:DNA-directed DNA polymerase activity"/>
    <property type="evidence" value="ECO:0007669"/>
    <property type="project" value="UniProtKB-KW"/>
</dbReference>
<reference evidence="14 15" key="1">
    <citation type="submission" date="2019-07" db="EMBL/GenBank/DDBJ databases">
        <title>Tepidimonas alkaliphilus YIM 72238 draft genome.</title>
        <authorList>
            <person name="Da Costa M.S."/>
            <person name="Froufe H.J.C."/>
            <person name="Egas C."/>
            <person name="Albuquerque L."/>
        </authorList>
    </citation>
    <scope>NUCLEOTIDE SEQUENCE [LARGE SCALE GENOMIC DNA]</scope>
    <source>
        <strain evidence="14 15">YIM 72238</strain>
    </source>
</reference>
<evidence type="ECO:0000256" key="5">
    <source>
        <dbReference type="ARBA" id="ARBA00022723"/>
    </source>
</evidence>
<feature type="region of interest" description="Disordered" evidence="12">
    <location>
        <begin position="386"/>
        <end position="418"/>
    </location>
</feature>
<accession>A0A554WDH6</accession>
<dbReference type="InterPro" id="IPR045085">
    <property type="entry name" value="HLD_clamp_pol_III_gamma_tau"/>
</dbReference>
<evidence type="ECO:0000256" key="11">
    <source>
        <dbReference type="RuleBase" id="RU364063"/>
    </source>
</evidence>
<evidence type="ECO:0000256" key="6">
    <source>
        <dbReference type="ARBA" id="ARBA00022741"/>
    </source>
</evidence>
<dbReference type="EMBL" id="VJNB01000001">
    <property type="protein sequence ID" value="TSE21625.1"/>
    <property type="molecule type" value="Genomic_DNA"/>
</dbReference>
<keyword evidence="7" id="KW-0862">Zinc</keyword>
<dbReference type="InterPro" id="IPR022754">
    <property type="entry name" value="DNA_pol_III_gamma-3"/>
</dbReference>
<dbReference type="Pfam" id="PF12170">
    <property type="entry name" value="DNA_pol3_tau_5"/>
    <property type="match status" value="1"/>
</dbReference>
<dbReference type="Pfam" id="PF22608">
    <property type="entry name" value="DNAX_ATPase_lid"/>
    <property type="match status" value="1"/>
</dbReference>
<dbReference type="GO" id="GO:0009360">
    <property type="term" value="C:DNA polymerase III complex"/>
    <property type="evidence" value="ECO:0007669"/>
    <property type="project" value="InterPro"/>
</dbReference>
<dbReference type="InterPro" id="IPR008921">
    <property type="entry name" value="DNA_pol3_clamp-load_cplx_C"/>
</dbReference>
<keyword evidence="6 11" id="KW-0547">Nucleotide-binding</keyword>
<dbReference type="InterPro" id="IPR038249">
    <property type="entry name" value="PolIII_tau_V_sf"/>
</dbReference>
<proteinExistence type="inferred from homology"/>
<dbReference type="CDD" id="cd00009">
    <property type="entry name" value="AAA"/>
    <property type="match status" value="1"/>
</dbReference>
<dbReference type="InterPro" id="IPR050238">
    <property type="entry name" value="DNA_Rep/Repair_Clamp_Loader"/>
</dbReference>
<dbReference type="PANTHER" id="PTHR11669:SF0">
    <property type="entry name" value="PROTEIN STICHEL-LIKE 2"/>
    <property type="match status" value="1"/>
</dbReference>
<comment type="function">
    <text evidence="11">DNA polymerase III is a complex, multichain enzyme responsible for most of the replicative synthesis in bacteria. This DNA polymerase also exhibits 3' to 5' exonuclease activity.</text>
</comment>
<evidence type="ECO:0000256" key="10">
    <source>
        <dbReference type="ARBA" id="ARBA00049244"/>
    </source>
</evidence>
<evidence type="ECO:0000313" key="14">
    <source>
        <dbReference type="EMBL" id="TSE21625.1"/>
    </source>
</evidence>
<keyword evidence="4 11" id="KW-0235">DNA replication</keyword>
<evidence type="ECO:0000256" key="4">
    <source>
        <dbReference type="ARBA" id="ARBA00022705"/>
    </source>
</evidence>
<feature type="domain" description="AAA+ ATPase" evidence="13">
    <location>
        <begin position="37"/>
        <end position="202"/>
    </location>
</feature>
<feature type="region of interest" description="Disordered" evidence="12">
    <location>
        <begin position="429"/>
        <end position="448"/>
    </location>
</feature>
<keyword evidence="5" id="KW-0479">Metal-binding</keyword>
<keyword evidence="15" id="KW-1185">Reference proteome</keyword>
<dbReference type="Pfam" id="PF12169">
    <property type="entry name" value="DNA_pol3_gamma3"/>
    <property type="match status" value="1"/>
</dbReference>
<comment type="caution">
    <text evidence="14">The sequence shown here is derived from an EMBL/GenBank/DDBJ whole genome shotgun (WGS) entry which is preliminary data.</text>
</comment>
<dbReference type="SUPFAM" id="SSF52540">
    <property type="entry name" value="P-loop containing nucleoside triphosphate hydrolases"/>
    <property type="match status" value="1"/>
</dbReference>
<evidence type="ECO:0000256" key="2">
    <source>
        <dbReference type="ARBA" id="ARBA00022679"/>
    </source>
</evidence>
<evidence type="ECO:0000256" key="8">
    <source>
        <dbReference type="ARBA" id="ARBA00022840"/>
    </source>
</evidence>
<dbReference type="InterPro" id="IPR003593">
    <property type="entry name" value="AAA+_ATPase"/>
</dbReference>
<dbReference type="InterPro" id="IPR012763">
    <property type="entry name" value="DNA_pol_III_sug/sutau_N"/>
</dbReference>
<dbReference type="InterPro" id="IPR021029">
    <property type="entry name" value="DNA_pol_III_tau_dom-5"/>
</dbReference>
<evidence type="ECO:0000313" key="15">
    <source>
        <dbReference type="Proteomes" id="UP000315736"/>
    </source>
</evidence>
<keyword evidence="2 11" id="KW-0808">Transferase</keyword>
<protein>
    <recommendedName>
        <fullName evidence="11">DNA polymerase III subunit gamma/tau</fullName>
        <ecNumber evidence="11">2.7.7.7</ecNumber>
    </recommendedName>
</protein>
<dbReference type="GO" id="GO:0003677">
    <property type="term" value="F:DNA binding"/>
    <property type="evidence" value="ECO:0007669"/>
    <property type="project" value="InterPro"/>
</dbReference>
<organism evidence="14 15">
    <name type="scientific">Tepidimonas alkaliphilus</name>
    <dbReference type="NCBI Taxonomy" id="2588942"/>
    <lineage>
        <taxon>Bacteria</taxon>
        <taxon>Pseudomonadati</taxon>
        <taxon>Pseudomonadota</taxon>
        <taxon>Betaproteobacteria</taxon>
        <taxon>Burkholderiales</taxon>
        <taxon>Tepidimonas</taxon>
    </lineage>
</organism>
<comment type="catalytic activity">
    <reaction evidence="10 11">
        <text>DNA(n) + a 2'-deoxyribonucleoside 5'-triphosphate = DNA(n+1) + diphosphate</text>
        <dbReference type="Rhea" id="RHEA:22508"/>
        <dbReference type="Rhea" id="RHEA-COMP:17339"/>
        <dbReference type="Rhea" id="RHEA-COMP:17340"/>
        <dbReference type="ChEBI" id="CHEBI:33019"/>
        <dbReference type="ChEBI" id="CHEBI:61560"/>
        <dbReference type="ChEBI" id="CHEBI:173112"/>
        <dbReference type="EC" id="2.7.7.7"/>
    </reaction>
</comment>
<dbReference type="SMART" id="SM00382">
    <property type="entry name" value="AAA"/>
    <property type="match status" value="1"/>
</dbReference>
<name>A0A554WDH6_9BURK</name>
<dbReference type="FunFam" id="1.10.8.60:FF:000013">
    <property type="entry name" value="DNA polymerase III subunit gamma/tau"/>
    <property type="match status" value="1"/>
</dbReference>
<keyword evidence="8 11" id="KW-0067">ATP-binding</keyword>
<dbReference type="OrthoDB" id="9810148at2"/>
<dbReference type="InterPro" id="IPR027417">
    <property type="entry name" value="P-loop_NTPase"/>
</dbReference>
<dbReference type="PANTHER" id="PTHR11669">
    <property type="entry name" value="REPLICATION FACTOR C / DNA POLYMERASE III GAMMA-TAU SUBUNIT"/>
    <property type="match status" value="1"/>
</dbReference>
<evidence type="ECO:0000256" key="12">
    <source>
        <dbReference type="SAM" id="MobiDB-lite"/>
    </source>
</evidence>
<comment type="subunit">
    <text evidence="11">DNA polymerase III contains a core (composed of alpha, epsilon and theta chains) that associates with a tau subunit. This core dimerizes to form the POLIII' complex. PolIII' associates with the gamma complex (composed of gamma, delta, delta', psi and chi chains) and with the beta chain to form the complete DNA polymerase III complex.</text>
</comment>
<evidence type="ECO:0000256" key="9">
    <source>
        <dbReference type="ARBA" id="ARBA00022932"/>
    </source>
</evidence>
<dbReference type="GO" id="GO:0006261">
    <property type="term" value="P:DNA-templated DNA replication"/>
    <property type="evidence" value="ECO:0007669"/>
    <property type="project" value="TreeGrafter"/>
</dbReference>
<comment type="similarity">
    <text evidence="1 11">Belongs to the DnaX/STICHEL family.</text>
</comment>
<evidence type="ECO:0000256" key="7">
    <source>
        <dbReference type="ARBA" id="ARBA00022833"/>
    </source>
</evidence>
<gene>
    <name evidence="11 14" type="primary">dnaX</name>
    <name evidence="14" type="ORF">Talka_00301</name>
</gene>
<sequence>MAYVVLARKYRPRTFAEMVGQEHVVRALSNALRSGRLHHAYLFTGTRGIGKTTVSRILAKALNCTGPDGTGGVTDQPCGVCDACRDIDAGRFIDYTELDAASNRGVEEVQTLLEQAVYKPVQGRFKVFMIDEVHMLTNTAFNAMLKTLEEPPQYLKFVLATTDPQKVPVTVLSRCLQFNLRPMPPATVAEHLQRVLAAEGIEAEPAALRLLGRAARGSMRDALSLTDQAIAYGGGRVREDAVRAMLGAVSRGHVAALLQALAARDAARLVALVEAMRAEGVAAAATLEELCALLQRIAVLQWAGDMAAADEDEDAAEVGALAEQLAPDHVQLLYSLALHGRAELGLAPDEYAALTMVLLRAFAFAPPSGAVSAPQAIPVAQAQTQTQEAVAPSTHPATLPVASEPPEPTPQADAAEAASMQTVRLEEPAVGPAASQAGHAVHRSSASNEPASHAAALADAWAEWVERLDAAGQLQALARELALQSTLVARQPQGWRLRCPNATLAQDGPRERLRAVLASHLGAGEAWRLEVEVGPAQDTPAQRRAQRRRARLAAAEQAVAEDAVVQALQRDWGARVVPGSIEPFDPAPQA</sequence>
<dbReference type="RefSeq" id="WP_143889297.1">
    <property type="nucleotide sequence ID" value="NZ_VJNB01000001.1"/>
</dbReference>
<dbReference type="Proteomes" id="UP000315736">
    <property type="component" value="Unassembled WGS sequence"/>
</dbReference>
<dbReference type="AlphaFoldDB" id="A0A554WDH6"/>
<dbReference type="NCBIfam" id="TIGR02397">
    <property type="entry name" value="dnaX_nterm"/>
    <property type="match status" value="1"/>
</dbReference>
<keyword evidence="9 11" id="KW-0239">DNA-directed DNA polymerase</keyword>
<dbReference type="FunFam" id="3.40.50.300:FF:000014">
    <property type="entry name" value="DNA polymerase III subunit gamma/tau"/>
    <property type="match status" value="1"/>
</dbReference>
<dbReference type="SUPFAM" id="SSF48019">
    <property type="entry name" value="post-AAA+ oligomerization domain-like"/>
    <property type="match status" value="1"/>
</dbReference>
<dbReference type="Gene3D" id="3.30.300.150">
    <property type="entry name" value="DNA polymerase III, tau subunit, domain V"/>
    <property type="match status" value="1"/>
</dbReference>
<dbReference type="Gene3D" id="3.40.50.300">
    <property type="entry name" value="P-loop containing nucleotide triphosphate hydrolases"/>
    <property type="match status" value="1"/>
</dbReference>
<dbReference type="Gene3D" id="1.10.8.60">
    <property type="match status" value="1"/>
</dbReference>
<dbReference type="CDD" id="cd18137">
    <property type="entry name" value="HLD_clamp_pol_III_gamma_tau"/>
    <property type="match status" value="1"/>
</dbReference>
<dbReference type="GO" id="GO:0005524">
    <property type="term" value="F:ATP binding"/>
    <property type="evidence" value="ECO:0007669"/>
    <property type="project" value="UniProtKB-KW"/>
</dbReference>
<dbReference type="GO" id="GO:0046872">
    <property type="term" value="F:metal ion binding"/>
    <property type="evidence" value="ECO:0007669"/>
    <property type="project" value="UniProtKB-KW"/>
</dbReference>
<evidence type="ECO:0000256" key="3">
    <source>
        <dbReference type="ARBA" id="ARBA00022695"/>
    </source>
</evidence>
<dbReference type="Pfam" id="PF13177">
    <property type="entry name" value="DNA_pol3_delta2"/>
    <property type="match status" value="1"/>
</dbReference>
<keyword evidence="3 11" id="KW-0548">Nucleotidyltransferase</keyword>
<evidence type="ECO:0000259" key="13">
    <source>
        <dbReference type="SMART" id="SM00382"/>
    </source>
</evidence>